<dbReference type="InterPro" id="IPR043153">
    <property type="entry name" value="DENN_C"/>
</dbReference>
<proteinExistence type="predicted"/>
<dbReference type="Proteomes" id="UP000472273">
    <property type="component" value="Unplaced"/>
</dbReference>
<dbReference type="Pfam" id="PF03455">
    <property type="entry name" value="dDENN"/>
    <property type="match status" value="1"/>
</dbReference>
<dbReference type="InterPro" id="IPR005112">
    <property type="entry name" value="dDENN_dom"/>
</dbReference>
<dbReference type="GeneTree" id="ENSGT00950000182931"/>
<dbReference type="InterPro" id="IPR037516">
    <property type="entry name" value="Tripartite_DENN"/>
</dbReference>
<dbReference type="PROSITE" id="PS50211">
    <property type="entry name" value="DENN"/>
    <property type="match status" value="1"/>
</dbReference>
<organism evidence="4 5">
    <name type="scientific">Pseudonaja textilis</name>
    <name type="common">Eastern brown snake</name>
    <dbReference type="NCBI Taxonomy" id="8673"/>
    <lineage>
        <taxon>Eukaryota</taxon>
        <taxon>Metazoa</taxon>
        <taxon>Chordata</taxon>
        <taxon>Craniata</taxon>
        <taxon>Vertebrata</taxon>
        <taxon>Euteleostomi</taxon>
        <taxon>Lepidosauria</taxon>
        <taxon>Squamata</taxon>
        <taxon>Bifurcata</taxon>
        <taxon>Unidentata</taxon>
        <taxon>Episquamata</taxon>
        <taxon>Toxicofera</taxon>
        <taxon>Serpentes</taxon>
        <taxon>Colubroidea</taxon>
        <taxon>Elapidae</taxon>
        <taxon>Hydrophiinae</taxon>
        <taxon>Pseudonaja</taxon>
    </lineage>
</organism>
<accession>A0A670YIH7</accession>
<reference evidence="4" key="2">
    <citation type="submission" date="2025-09" db="UniProtKB">
        <authorList>
            <consortium name="Ensembl"/>
        </authorList>
    </citation>
    <scope>IDENTIFICATION</scope>
</reference>
<dbReference type="Gene3D" id="3.30.450.200">
    <property type="match status" value="1"/>
</dbReference>
<feature type="compositionally biased region" description="Polar residues" evidence="2">
    <location>
        <begin position="116"/>
        <end position="128"/>
    </location>
</feature>
<dbReference type="Pfam" id="PF03456">
    <property type="entry name" value="uDENN"/>
    <property type="match status" value="1"/>
</dbReference>
<name>A0A670YIH7_PSETE</name>
<sequence length="877" mass="100611">MHPTGSVDTSFSRTAVQTLSRSHCRNIKQKISQWEGRTKGVCQEERQKLKDFGVRYGLDSREKPSAPAPDKSIEANVQSLGLDFWENSNLGSVTEEEEEEEEEDHHFQEISRNHSVEQLSSDTLSETADATEWPRERLPPGNFYTSRGLWKQIGTLPFDEEASVALDLKRKRESCGSTEKELNVAPAKSLETIYCDVEGQERRPAINPVPKPQRTFRYHSEKDQANFANGYPSNKKPLEQLCNGIYPATASHESDRRTGSRGIRGRSKRKSFEFEDIQSYRNRLAAIEYQKLHEELNGTTPVCLYCTQSEDNLYEDIIDPAKENPYEDIKVKPLWRIPSNWKLPPPRNTFKPPKLVLKIQEIFDSRRGKKHVKLVIQMGKELSPVGQLKNCFFSLGRHKRLLQVQAQSKRNPHYQTLERDLIEFQEQQLFELFVVVSLQKKPSEATYTPQVIQQFPCKSDHPFRQSKDTEDRLKVIPKFCFPDPKDWCPTSETKSETFSFVLTGEDGSRWFGYCKRLLPEGKGKRLPEVYCMVSRLGCFNLFSKILDEVEKRREMSPALVHPFMRSVMEAPFPAPGRTITVKSFLPGAGNEVIELCRPLDSRLEHVDFECLLKCLSISHLIQVCASLLLERRVIFVADNLSTLSKCGHAVVATLYPFTWQHTYIPVLPASMIDIVCSPTPFLIGILSCSLTHLQDLPIEEVLIVDLCADKFLQKVSDEDEILPHKLQAALVQILEERNEILFQERCYTQGNVTLDSLVSEAFVRFFVEIVGHYSLHMHVTEKGERVFQREPFRKSHTSRSVRHFLDIFMETQMFAGFIQDRELRKSGVKGLFEVRALEYLQTIPESEPSGMNKILRSLGESPSDFNVDGEELLPLTL</sequence>
<dbReference type="FunFam" id="3.40.50.11500:FF:000004">
    <property type="entry name" value="DENN domain-containing protein 2C isoform X1"/>
    <property type="match status" value="1"/>
</dbReference>
<gene>
    <name evidence="4" type="primary">DENND2C</name>
</gene>
<dbReference type="PANTHER" id="PTHR15288">
    <property type="entry name" value="DENN DOMAIN-CONTAINING PROTEIN 2"/>
    <property type="match status" value="1"/>
</dbReference>
<dbReference type="Pfam" id="PF02141">
    <property type="entry name" value="DENN"/>
    <property type="match status" value="1"/>
</dbReference>
<dbReference type="PANTHER" id="PTHR15288:SF6">
    <property type="entry name" value="DENN DOMAIN-CONTAINING PROTEIN 2C"/>
    <property type="match status" value="1"/>
</dbReference>
<dbReference type="GO" id="GO:0005085">
    <property type="term" value="F:guanyl-nucleotide exchange factor activity"/>
    <property type="evidence" value="ECO:0007669"/>
    <property type="project" value="UniProtKB-KW"/>
</dbReference>
<dbReference type="SMART" id="SM00799">
    <property type="entry name" value="DENN"/>
    <property type="match status" value="1"/>
</dbReference>
<feature type="domain" description="UDENN" evidence="3">
    <location>
        <begin position="431"/>
        <end position="828"/>
    </location>
</feature>
<evidence type="ECO:0000256" key="2">
    <source>
        <dbReference type="SAM" id="MobiDB-lite"/>
    </source>
</evidence>
<dbReference type="SMART" id="SM00801">
    <property type="entry name" value="dDENN"/>
    <property type="match status" value="1"/>
</dbReference>
<evidence type="ECO:0000259" key="3">
    <source>
        <dbReference type="PROSITE" id="PS50211"/>
    </source>
</evidence>
<dbReference type="Gene3D" id="3.40.50.11500">
    <property type="match status" value="1"/>
</dbReference>
<evidence type="ECO:0000313" key="5">
    <source>
        <dbReference type="Proteomes" id="UP000472273"/>
    </source>
</evidence>
<dbReference type="InterPro" id="IPR001194">
    <property type="entry name" value="cDENN_dom"/>
</dbReference>
<evidence type="ECO:0000313" key="4">
    <source>
        <dbReference type="Ensembl" id="ENSPTXP00000010829.1"/>
    </source>
</evidence>
<feature type="compositionally biased region" description="Acidic residues" evidence="2">
    <location>
        <begin position="94"/>
        <end position="103"/>
    </location>
</feature>
<dbReference type="SMART" id="SM00800">
    <property type="entry name" value="uDENN"/>
    <property type="match status" value="1"/>
</dbReference>
<evidence type="ECO:0000256" key="1">
    <source>
        <dbReference type="ARBA" id="ARBA00022658"/>
    </source>
</evidence>
<dbReference type="InterPro" id="IPR051942">
    <property type="entry name" value="DENN_domain_containing_2"/>
</dbReference>
<keyword evidence="1" id="KW-0344">Guanine-nucleotide releasing factor</keyword>
<dbReference type="Ensembl" id="ENSPTXT00000011184.1">
    <property type="protein sequence ID" value="ENSPTXP00000010829.1"/>
    <property type="gene ID" value="ENSPTXG00000007651.1"/>
</dbReference>
<dbReference type="AlphaFoldDB" id="A0A670YIH7"/>
<reference evidence="4" key="1">
    <citation type="submission" date="2025-08" db="UniProtKB">
        <authorList>
            <consortium name="Ensembl"/>
        </authorList>
    </citation>
    <scope>IDENTIFICATION</scope>
</reference>
<dbReference type="InterPro" id="IPR005113">
    <property type="entry name" value="uDENN_dom"/>
</dbReference>
<feature type="compositionally biased region" description="Basic and acidic residues" evidence="2">
    <location>
        <begin position="104"/>
        <end position="115"/>
    </location>
</feature>
<feature type="region of interest" description="Disordered" evidence="2">
    <location>
        <begin position="91"/>
        <end position="139"/>
    </location>
</feature>
<keyword evidence="5" id="KW-1185">Reference proteome</keyword>
<dbReference type="FunFam" id="3.30.450.200:FF:000001">
    <property type="entry name" value="DENN domain-containing protein 2A isoform X1"/>
    <property type="match status" value="1"/>
</dbReference>
<protein>
    <submittedName>
        <fullName evidence="4">DENN domain containing 2C</fullName>
    </submittedName>
</protein>